<feature type="transmembrane region" description="Helical" evidence="5">
    <location>
        <begin position="468"/>
        <end position="488"/>
    </location>
</feature>
<feature type="repeat" description="TPR" evidence="3">
    <location>
        <begin position="658"/>
        <end position="691"/>
    </location>
</feature>
<dbReference type="InterPro" id="IPR051012">
    <property type="entry name" value="CellSynth/LPSAsmb/PSIAsmb"/>
</dbReference>
<reference evidence="6 7" key="1">
    <citation type="journal article" date="2016" name="Nat. Commun.">
        <title>Thousands of microbial genomes shed light on interconnected biogeochemical processes in an aquifer system.</title>
        <authorList>
            <person name="Anantharaman K."/>
            <person name="Brown C.T."/>
            <person name="Hug L.A."/>
            <person name="Sharon I."/>
            <person name="Castelle C.J."/>
            <person name="Probst A.J."/>
            <person name="Thomas B.C."/>
            <person name="Singh A."/>
            <person name="Wilkins M.J."/>
            <person name="Karaoz U."/>
            <person name="Brodie E.L."/>
            <person name="Williams K.H."/>
            <person name="Hubbard S.S."/>
            <person name="Banfield J.F."/>
        </authorList>
    </citation>
    <scope>NUCLEOTIDE SEQUENCE [LARGE SCALE GENOMIC DNA]</scope>
</reference>
<keyword evidence="5" id="KW-0472">Membrane</keyword>
<dbReference type="SUPFAM" id="SSF48452">
    <property type="entry name" value="TPR-like"/>
    <property type="match status" value="1"/>
</dbReference>
<dbReference type="Pfam" id="PF14559">
    <property type="entry name" value="TPR_19"/>
    <property type="match status" value="1"/>
</dbReference>
<dbReference type="PANTHER" id="PTHR45586">
    <property type="entry name" value="TPR REPEAT-CONTAINING PROTEIN PA4667"/>
    <property type="match status" value="1"/>
</dbReference>
<evidence type="ECO:0000256" key="2">
    <source>
        <dbReference type="ARBA" id="ARBA00022803"/>
    </source>
</evidence>
<dbReference type="Gene3D" id="1.25.40.10">
    <property type="entry name" value="Tetratricopeptide repeat domain"/>
    <property type="match status" value="1"/>
</dbReference>
<dbReference type="SMART" id="SM00028">
    <property type="entry name" value="TPR"/>
    <property type="match status" value="4"/>
</dbReference>
<evidence type="ECO:0000256" key="1">
    <source>
        <dbReference type="ARBA" id="ARBA00022737"/>
    </source>
</evidence>
<dbReference type="EMBL" id="MHNY01000005">
    <property type="protein sequence ID" value="OGZ56714.1"/>
    <property type="molecule type" value="Genomic_DNA"/>
</dbReference>
<name>A0A1G2H2K6_9BACT</name>
<keyword evidence="1" id="KW-0677">Repeat</keyword>
<proteinExistence type="predicted"/>
<feature type="transmembrane region" description="Helical" evidence="5">
    <location>
        <begin position="250"/>
        <end position="268"/>
    </location>
</feature>
<feature type="transmembrane region" description="Helical" evidence="5">
    <location>
        <begin position="197"/>
        <end position="216"/>
    </location>
</feature>
<feature type="transmembrane region" description="Helical" evidence="5">
    <location>
        <begin position="95"/>
        <end position="116"/>
    </location>
</feature>
<feature type="transmembrane region" description="Helical" evidence="5">
    <location>
        <begin position="376"/>
        <end position="397"/>
    </location>
</feature>
<feature type="transmembrane region" description="Helical" evidence="5">
    <location>
        <begin position="33"/>
        <end position="54"/>
    </location>
</feature>
<feature type="region of interest" description="Disordered" evidence="4">
    <location>
        <begin position="776"/>
        <end position="825"/>
    </location>
</feature>
<evidence type="ECO:0000256" key="4">
    <source>
        <dbReference type="SAM" id="MobiDB-lite"/>
    </source>
</evidence>
<dbReference type="InterPro" id="IPR019734">
    <property type="entry name" value="TPR_rpt"/>
</dbReference>
<evidence type="ECO:0000256" key="5">
    <source>
        <dbReference type="SAM" id="Phobius"/>
    </source>
</evidence>
<protein>
    <submittedName>
        <fullName evidence="6">Uncharacterized protein</fullName>
    </submittedName>
</protein>
<dbReference type="InterPro" id="IPR011990">
    <property type="entry name" value="TPR-like_helical_dom_sf"/>
</dbReference>
<keyword evidence="5" id="KW-0812">Transmembrane</keyword>
<evidence type="ECO:0000256" key="3">
    <source>
        <dbReference type="PROSITE-ProRule" id="PRU00339"/>
    </source>
</evidence>
<feature type="transmembrane region" description="Helical" evidence="5">
    <location>
        <begin position="409"/>
        <end position="427"/>
    </location>
</feature>
<feature type="transmembrane region" description="Helical" evidence="5">
    <location>
        <begin position="159"/>
        <end position="177"/>
    </location>
</feature>
<dbReference type="Proteomes" id="UP000178186">
    <property type="component" value="Unassembled WGS sequence"/>
</dbReference>
<dbReference type="AlphaFoldDB" id="A0A1G2H2K6"/>
<dbReference type="Pfam" id="PF13432">
    <property type="entry name" value="TPR_16"/>
    <property type="match status" value="1"/>
</dbReference>
<dbReference type="PANTHER" id="PTHR45586:SF1">
    <property type="entry name" value="LIPOPOLYSACCHARIDE ASSEMBLY PROTEIN B"/>
    <property type="match status" value="1"/>
</dbReference>
<accession>A0A1G2H2K6</accession>
<feature type="transmembrane region" description="Helical" evidence="5">
    <location>
        <begin position="280"/>
        <end position="300"/>
    </location>
</feature>
<feature type="transmembrane region" description="Helical" evidence="5">
    <location>
        <begin position="66"/>
        <end position="83"/>
    </location>
</feature>
<dbReference type="STRING" id="1802128.A3H64_02320"/>
<feature type="repeat" description="TPR" evidence="3">
    <location>
        <begin position="692"/>
        <end position="725"/>
    </location>
</feature>
<organism evidence="6 7">
    <name type="scientific">Candidatus Ryanbacteria bacterium RIFCSPLOWO2_02_FULL_45_11c</name>
    <dbReference type="NCBI Taxonomy" id="1802128"/>
    <lineage>
        <taxon>Bacteria</taxon>
        <taxon>Candidatus Ryaniibacteriota</taxon>
    </lineage>
</organism>
<keyword evidence="2 3" id="KW-0802">TPR repeat</keyword>
<evidence type="ECO:0000313" key="7">
    <source>
        <dbReference type="Proteomes" id="UP000178186"/>
    </source>
</evidence>
<keyword evidence="5" id="KW-1133">Transmembrane helix</keyword>
<feature type="transmembrane region" description="Helical" evidence="5">
    <location>
        <begin position="128"/>
        <end position="147"/>
    </location>
</feature>
<feature type="transmembrane region" description="Helical" evidence="5">
    <location>
        <begin position="433"/>
        <end position="456"/>
    </location>
</feature>
<dbReference type="PROSITE" id="PS50005">
    <property type="entry name" value="TPR"/>
    <property type="match status" value="3"/>
</dbReference>
<feature type="transmembrane region" description="Helical" evidence="5">
    <location>
        <begin position="228"/>
        <end position="244"/>
    </location>
</feature>
<gene>
    <name evidence="6" type="ORF">A3H64_02320</name>
</gene>
<feature type="repeat" description="TPR" evidence="3">
    <location>
        <begin position="726"/>
        <end position="759"/>
    </location>
</feature>
<evidence type="ECO:0000313" key="6">
    <source>
        <dbReference type="EMBL" id="OGZ56714.1"/>
    </source>
</evidence>
<comment type="caution">
    <text evidence="6">The sequence shown here is derived from an EMBL/GenBank/DDBJ whole genome shotgun (WGS) entry which is preliminary data.</text>
</comment>
<sequence>MNIFSKFFSREEDERVIPVREEETYTMPAEEPIWGVVARLSVYLIALLAPLWFLPITDNPVDGNKMFFVSLLTLIGFVAWLGITVHMGALKIPRFVPLYALGVWIMVYLLAALFSVSPETSLWGSSPASFFHVLIGGILACLVSIALNTKDAIRKAHNLILVSAGVVSLFLIVQTLMGIDVFPWDFAKIRTFNPVGSWNTVGIFLGFILVSLFPFLAEGVQTSRSKRLLFIILSLVVFVGAVTVNYRMVWLGVAIVSVVYLAYTYSHARGQARTQYVMGPLLFLFVSIVLFLSQDIVSVFNVSLNPPLDVTPSVSSSWRVAEQVFKERPLLGVGPNEFGYAWDRFKDPEVNTTIYWRLRFATASSFVTTLLTTTGLLGILAFFLFVGSLVWSGLLLLGKLQLDNQEHQYISALFFGLLFLISSWFFYPLTAVTAVLVFLVLGLFVAEMGSAGLVPYRAFVIRGDSPKGFLIALITVFLMVVCVVGLYIRSRKQVAAIEYGRGVEALVLRNSVNEAENFFQRAVILDDSRDVYYNAITQTSSIKLQRVLENTTNQSPEEVRNSFQIALSSAIASAQTATEVNPGNVASWRLLGQVYEMVIPYVGGAADAAAGAYTEAIAVAPTDPLLRDDAARVYMVLGDYVKAREALEEAIRLKSDYAAAHFRLAQIAILKGNVEDAISNTERAVLSAPNDIGVLFQLGLLYYQQNRYKEARQILERTVQLNENYSNAHYFLGLIYAAEGERARAIEQFELIQKLNPDNAEVRAILANLRADKEPLAGITPPPLTRTGPPVLKEGEELEQEGALEEGRAPEDGASDQEVVGKDEE</sequence>